<name>A0A0K0EVF8_STRVS</name>
<evidence type="ECO:0000256" key="1">
    <source>
        <dbReference type="SAM" id="MobiDB-lite"/>
    </source>
</evidence>
<proteinExistence type="predicted"/>
<keyword evidence="2" id="KW-1185">Reference proteome</keyword>
<dbReference type="AlphaFoldDB" id="A0A0K0EVF8"/>
<accession>A0A0K0EVF8</accession>
<dbReference type="WBParaSite" id="SVE_0050800.1">
    <property type="protein sequence ID" value="SVE_0050800.1"/>
    <property type="gene ID" value="SVE_0050800"/>
</dbReference>
<dbReference type="Proteomes" id="UP000035680">
    <property type="component" value="Unassembled WGS sequence"/>
</dbReference>
<sequence length="73" mass="8489">MMLRKFSKMSNYSTGEDDETSGFSDLSYSSNIQEHGNSSRGKSKKKWSTAFRVMQGLHRFKNFKNIEDNVSYH</sequence>
<feature type="region of interest" description="Disordered" evidence="1">
    <location>
        <begin position="1"/>
        <end position="45"/>
    </location>
</feature>
<organism evidence="2 3">
    <name type="scientific">Strongyloides venezuelensis</name>
    <name type="common">Threadworm</name>
    <dbReference type="NCBI Taxonomy" id="75913"/>
    <lineage>
        <taxon>Eukaryota</taxon>
        <taxon>Metazoa</taxon>
        <taxon>Ecdysozoa</taxon>
        <taxon>Nematoda</taxon>
        <taxon>Chromadorea</taxon>
        <taxon>Rhabditida</taxon>
        <taxon>Tylenchina</taxon>
        <taxon>Panagrolaimomorpha</taxon>
        <taxon>Strongyloidoidea</taxon>
        <taxon>Strongyloididae</taxon>
        <taxon>Strongyloides</taxon>
    </lineage>
</organism>
<evidence type="ECO:0000313" key="3">
    <source>
        <dbReference type="WBParaSite" id="SVE_0050800.1"/>
    </source>
</evidence>
<protein>
    <submittedName>
        <fullName evidence="3">Ovule protein</fullName>
    </submittedName>
</protein>
<evidence type="ECO:0000313" key="2">
    <source>
        <dbReference type="Proteomes" id="UP000035680"/>
    </source>
</evidence>
<feature type="compositionally biased region" description="Polar residues" evidence="1">
    <location>
        <begin position="21"/>
        <end position="40"/>
    </location>
</feature>
<reference evidence="2" key="1">
    <citation type="submission" date="2014-07" db="EMBL/GenBank/DDBJ databases">
        <authorList>
            <person name="Martin A.A"/>
            <person name="De Silva N."/>
        </authorList>
    </citation>
    <scope>NUCLEOTIDE SEQUENCE</scope>
</reference>
<reference evidence="3" key="2">
    <citation type="submission" date="2015-08" db="UniProtKB">
        <authorList>
            <consortium name="WormBaseParasite"/>
        </authorList>
    </citation>
    <scope>IDENTIFICATION</scope>
</reference>